<keyword evidence="3" id="KW-1185">Reference proteome</keyword>
<accession>A0ABP8M404</accession>
<evidence type="ECO:0000313" key="2">
    <source>
        <dbReference type="EMBL" id="GAA4444105.1"/>
    </source>
</evidence>
<feature type="domain" description="Calcineurin-like phosphoesterase" evidence="1">
    <location>
        <begin position="22"/>
        <end position="231"/>
    </location>
</feature>
<sequence length="284" mass="32243">MLLFAFLFGFTAYGQKKGDDFSFVFLTDIHLRPDSVAANAFSKAVRKVREIDPDFVLSGGDQVFDVMRGNQAKGDSLFRFYVEQSKRFGKPVYNTVGNHELFGIYKESPEDSNHPDYKTGMYERYLGATYYTFRHKGWHFFVLNVLDVENQAYIGNVDDRQMSWLKEELSRVPADAPVVLVVHIPLVTAYGDIYPAAGGGSGKPLVRNRDALLEAFKNHRLKLVLQGHLHWFEDLNIEGKTHFITGGAVAGRPSWKGERHGPRGFLRFDIKNGEATYEFIAYEG</sequence>
<organism evidence="2 3">
    <name type="scientific">Ravibacter arvi</name>
    <dbReference type="NCBI Taxonomy" id="2051041"/>
    <lineage>
        <taxon>Bacteria</taxon>
        <taxon>Pseudomonadati</taxon>
        <taxon>Bacteroidota</taxon>
        <taxon>Cytophagia</taxon>
        <taxon>Cytophagales</taxon>
        <taxon>Spirosomataceae</taxon>
        <taxon>Ravibacter</taxon>
    </lineage>
</organism>
<reference evidence="3" key="1">
    <citation type="journal article" date="2019" name="Int. J. Syst. Evol. Microbiol.">
        <title>The Global Catalogue of Microorganisms (GCM) 10K type strain sequencing project: providing services to taxonomists for standard genome sequencing and annotation.</title>
        <authorList>
            <consortium name="The Broad Institute Genomics Platform"/>
            <consortium name="The Broad Institute Genome Sequencing Center for Infectious Disease"/>
            <person name="Wu L."/>
            <person name="Ma J."/>
        </authorList>
    </citation>
    <scope>NUCLEOTIDE SEQUENCE [LARGE SCALE GENOMIC DNA]</scope>
    <source>
        <strain evidence="3">JCM 31920</strain>
    </source>
</reference>
<dbReference type="InterPro" id="IPR051918">
    <property type="entry name" value="STPP_CPPED1"/>
</dbReference>
<gene>
    <name evidence="2" type="ORF">GCM10023091_33770</name>
</gene>
<evidence type="ECO:0000259" key="1">
    <source>
        <dbReference type="Pfam" id="PF00149"/>
    </source>
</evidence>
<dbReference type="PANTHER" id="PTHR43143:SF1">
    <property type="entry name" value="SERINE_THREONINE-PROTEIN PHOSPHATASE CPPED1"/>
    <property type="match status" value="1"/>
</dbReference>
<dbReference type="InterPro" id="IPR004843">
    <property type="entry name" value="Calcineurin-like_PHP"/>
</dbReference>
<dbReference type="EMBL" id="BAABEY010000031">
    <property type="protein sequence ID" value="GAA4444105.1"/>
    <property type="molecule type" value="Genomic_DNA"/>
</dbReference>
<dbReference type="Proteomes" id="UP001501508">
    <property type="component" value="Unassembled WGS sequence"/>
</dbReference>
<dbReference type="PANTHER" id="PTHR43143">
    <property type="entry name" value="METALLOPHOSPHOESTERASE, CALCINEURIN SUPERFAMILY"/>
    <property type="match status" value="1"/>
</dbReference>
<comment type="caution">
    <text evidence="2">The sequence shown here is derived from an EMBL/GenBank/DDBJ whole genome shotgun (WGS) entry which is preliminary data.</text>
</comment>
<dbReference type="InterPro" id="IPR029052">
    <property type="entry name" value="Metallo-depent_PP-like"/>
</dbReference>
<name>A0ABP8M404_9BACT</name>
<dbReference type="Pfam" id="PF00149">
    <property type="entry name" value="Metallophos"/>
    <property type="match status" value="1"/>
</dbReference>
<proteinExistence type="predicted"/>
<dbReference type="Gene3D" id="3.60.21.10">
    <property type="match status" value="1"/>
</dbReference>
<protein>
    <recommendedName>
        <fullName evidence="1">Calcineurin-like phosphoesterase domain-containing protein</fullName>
    </recommendedName>
</protein>
<dbReference type="SUPFAM" id="SSF56300">
    <property type="entry name" value="Metallo-dependent phosphatases"/>
    <property type="match status" value="1"/>
</dbReference>
<evidence type="ECO:0000313" key="3">
    <source>
        <dbReference type="Proteomes" id="UP001501508"/>
    </source>
</evidence>